<proteinExistence type="predicted"/>
<evidence type="ECO:0000313" key="2">
    <source>
        <dbReference type="Proteomes" id="UP000008986"/>
    </source>
</evidence>
<protein>
    <submittedName>
        <fullName evidence="1">Uncharacterized protein</fullName>
    </submittedName>
</protein>
<dbReference type="RefSeq" id="YP_003359008.1">
    <property type="nucleotide sequence ID" value="NC_013697.1"/>
</dbReference>
<dbReference type="Proteomes" id="UP000008986">
    <property type="component" value="Segment"/>
</dbReference>
<organismHost>
    <name type="scientific">Delftia acidovorans</name>
    <name type="common">Pseudomonas acidovorans</name>
    <name type="synonym">Comamonas acidovorans</name>
    <dbReference type="NCBI Taxonomy" id="80866"/>
</organismHost>
<name>C9DGC5_BPW14</name>
<reference evidence="2" key="1">
    <citation type="submission" date="2009-07" db="EMBL/GenBank/DDBJ databases">
        <authorList>
            <person name="Kropinski A.M."/>
            <person name="Villegas A."/>
            <person name="Lingohr E.J."/>
        </authorList>
    </citation>
    <scope>NUCLEOTIDE SEQUENCE [LARGE SCALE GENOMIC DNA]</scope>
</reference>
<keyword evidence="2" id="KW-1185">Reference proteome</keyword>
<dbReference type="GeneID" id="8684102"/>
<dbReference type="KEGG" id="vg:8684102"/>
<accession>C9DGC5</accession>
<sequence>MRIKFSHDQQDVLGWRLAMSDEIRQVFEDTKGLEHLAPDVLVRADEMYRQLNNFLYIDVEHCDLDIEILCEALAGTTWLALFDPANDTRNHAKRFSAAKTRLKNTWLVIARAFNLPEDHIILPEC</sequence>
<evidence type="ECO:0000313" key="1">
    <source>
        <dbReference type="EMBL" id="ACV50176.1"/>
    </source>
</evidence>
<gene>
    <name evidence="1" type="primary">154</name>
</gene>
<organism evidence="1 2">
    <name type="scientific">Delftia phage PhiW-14</name>
    <name type="common">Deftia acidovorans bacteriophage phiW-14</name>
    <dbReference type="NCBI Taxonomy" id="665032"/>
    <lineage>
        <taxon>Viruses</taxon>
        <taxon>Duplodnaviria</taxon>
        <taxon>Heunggongvirae</taxon>
        <taxon>Uroviricota</taxon>
        <taxon>Caudoviricetes</taxon>
        <taxon>Ionavirus</taxon>
        <taxon>Ionavirus W14</taxon>
    </lineage>
</organism>
<dbReference type="EMBL" id="GQ357915">
    <property type="protein sequence ID" value="ACV50176.1"/>
    <property type="molecule type" value="Genomic_DNA"/>
</dbReference>